<dbReference type="PANTHER" id="PTHR13710:SF149">
    <property type="entry name" value="ATP-DEPENDENT DNA HELICASE TLH2"/>
    <property type="match status" value="1"/>
</dbReference>
<dbReference type="GO" id="GO:0043138">
    <property type="term" value="F:3'-5' DNA helicase activity"/>
    <property type="evidence" value="ECO:0007669"/>
    <property type="project" value="UniProtKB-EC"/>
</dbReference>
<dbReference type="InterPro" id="IPR032284">
    <property type="entry name" value="RecQ_Zn-bd"/>
</dbReference>
<evidence type="ECO:0000256" key="10">
    <source>
        <dbReference type="ARBA" id="ARBA00034617"/>
    </source>
</evidence>
<evidence type="ECO:0000256" key="4">
    <source>
        <dbReference type="ARBA" id="ARBA00022801"/>
    </source>
</evidence>
<reference evidence="14 15" key="1">
    <citation type="journal article" date="2016" name="Mol. Biol. Evol.">
        <title>Comparative Genomics of Early-Diverging Mushroom-Forming Fungi Provides Insights into the Origins of Lignocellulose Decay Capabilities.</title>
        <authorList>
            <person name="Nagy L.G."/>
            <person name="Riley R."/>
            <person name="Tritt A."/>
            <person name="Adam C."/>
            <person name="Daum C."/>
            <person name="Floudas D."/>
            <person name="Sun H."/>
            <person name="Yadav J.S."/>
            <person name="Pangilinan J."/>
            <person name="Larsson K.H."/>
            <person name="Matsuura K."/>
            <person name="Barry K."/>
            <person name="Labutti K."/>
            <person name="Kuo R."/>
            <person name="Ohm R.A."/>
            <person name="Bhattacharya S.S."/>
            <person name="Shirouzu T."/>
            <person name="Yoshinaga Y."/>
            <person name="Martin F.M."/>
            <person name="Grigoriev I.V."/>
            <person name="Hibbett D.S."/>
        </authorList>
    </citation>
    <scope>NUCLEOTIDE SEQUENCE [LARGE SCALE GENOMIC DNA]</scope>
    <source>
        <strain evidence="14 15">93-53</strain>
    </source>
</reference>
<keyword evidence="8" id="KW-0413">Isomerase</keyword>
<dbReference type="RefSeq" id="XP_040761317.1">
    <property type="nucleotide sequence ID" value="XM_040904819.1"/>
</dbReference>
<evidence type="ECO:0000256" key="8">
    <source>
        <dbReference type="ARBA" id="ARBA00023235"/>
    </source>
</evidence>
<comment type="subcellular location">
    <subcellularLocation>
        <location evidence="1 11">Nucleus</location>
    </subcellularLocation>
</comment>
<evidence type="ECO:0000256" key="2">
    <source>
        <dbReference type="ARBA" id="ARBA00005446"/>
    </source>
</evidence>
<evidence type="ECO:0000259" key="13">
    <source>
        <dbReference type="PROSITE" id="PS51194"/>
    </source>
</evidence>
<dbReference type="GO" id="GO:0009378">
    <property type="term" value="F:four-way junction helicase activity"/>
    <property type="evidence" value="ECO:0007669"/>
    <property type="project" value="TreeGrafter"/>
</dbReference>
<dbReference type="InterPro" id="IPR027417">
    <property type="entry name" value="P-loop_NTPase"/>
</dbReference>
<dbReference type="GO" id="GO:0005524">
    <property type="term" value="F:ATP binding"/>
    <property type="evidence" value="ECO:0007669"/>
    <property type="project" value="UniProtKB-KW"/>
</dbReference>
<feature type="domain" description="Helicase C-terminal" evidence="13">
    <location>
        <begin position="224"/>
        <end position="374"/>
    </location>
</feature>
<keyword evidence="3 11" id="KW-0547">Nucleotide-binding</keyword>
<dbReference type="Pfam" id="PF00271">
    <property type="entry name" value="Helicase_C"/>
    <property type="match status" value="1"/>
</dbReference>
<evidence type="ECO:0000256" key="6">
    <source>
        <dbReference type="ARBA" id="ARBA00022840"/>
    </source>
</evidence>
<dbReference type="STRING" id="1314785.A0A165CWF0"/>
<dbReference type="Gene3D" id="3.40.50.300">
    <property type="entry name" value="P-loop containing nucleotide triphosphate hydrolases"/>
    <property type="match status" value="2"/>
</dbReference>
<dbReference type="SMART" id="SM00487">
    <property type="entry name" value="DEXDc"/>
    <property type="match status" value="1"/>
</dbReference>
<dbReference type="GO" id="GO:0003677">
    <property type="term" value="F:DNA binding"/>
    <property type="evidence" value="ECO:0007669"/>
    <property type="project" value="UniProtKB-KW"/>
</dbReference>
<dbReference type="OrthoDB" id="10261556at2759"/>
<dbReference type="FunFam" id="3.40.50.300:FF:001389">
    <property type="entry name" value="ATP-dependent DNA helicase RecQ"/>
    <property type="match status" value="1"/>
</dbReference>
<dbReference type="GO" id="GO:0000724">
    <property type="term" value="P:double-strand break repair via homologous recombination"/>
    <property type="evidence" value="ECO:0007669"/>
    <property type="project" value="TreeGrafter"/>
</dbReference>
<keyword evidence="4 11" id="KW-0378">Hydrolase</keyword>
<keyword evidence="6 11" id="KW-0067">ATP-binding</keyword>
<evidence type="ECO:0000313" key="15">
    <source>
        <dbReference type="Proteomes" id="UP000076871"/>
    </source>
</evidence>
<gene>
    <name evidence="14" type="ORF">LAESUDRAFT_659619</name>
</gene>
<evidence type="ECO:0000259" key="12">
    <source>
        <dbReference type="PROSITE" id="PS51192"/>
    </source>
</evidence>
<dbReference type="PROSITE" id="PS51192">
    <property type="entry name" value="HELICASE_ATP_BIND_1"/>
    <property type="match status" value="1"/>
</dbReference>
<dbReference type="InterPro" id="IPR036388">
    <property type="entry name" value="WH-like_DNA-bd_sf"/>
</dbReference>
<dbReference type="InterPro" id="IPR018982">
    <property type="entry name" value="RQC_domain"/>
</dbReference>
<keyword evidence="5 11" id="KW-0347">Helicase</keyword>
<evidence type="ECO:0000256" key="9">
    <source>
        <dbReference type="ARBA" id="ARBA00023242"/>
    </source>
</evidence>
<keyword evidence="7" id="KW-0238">DNA-binding</keyword>
<evidence type="ECO:0000256" key="5">
    <source>
        <dbReference type="ARBA" id="ARBA00022806"/>
    </source>
</evidence>
<dbReference type="PANTHER" id="PTHR13710">
    <property type="entry name" value="DNA HELICASE RECQ FAMILY MEMBER"/>
    <property type="match status" value="1"/>
</dbReference>
<feature type="domain" description="Helicase ATP-binding" evidence="12">
    <location>
        <begin position="21"/>
        <end position="202"/>
    </location>
</feature>
<evidence type="ECO:0000256" key="1">
    <source>
        <dbReference type="ARBA" id="ARBA00004123"/>
    </source>
</evidence>
<comment type="similarity">
    <text evidence="2 11">Belongs to the helicase family. RecQ subfamily.</text>
</comment>
<dbReference type="InterPro" id="IPR001650">
    <property type="entry name" value="Helicase_C-like"/>
</dbReference>
<dbReference type="EC" id="5.6.2.4" evidence="11"/>
<dbReference type="Pfam" id="PF16124">
    <property type="entry name" value="RecQ_Zn_bind"/>
    <property type="match status" value="1"/>
</dbReference>
<comment type="catalytic activity">
    <reaction evidence="10 11">
        <text>Couples ATP hydrolysis with the unwinding of duplex DNA by translocating in the 3'-5' direction.</text>
        <dbReference type="EC" id="5.6.2.4"/>
    </reaction>
</comment>
<dbReference type="SMART" id="SM00956">
    <property type="entry name" value="RQC"/>
    <property type="match status" value="1"/>
</dbReference>
<dbReference type="SUPFAM" id="SSF52540">
    <property type="entry name" value="P-loop containing nucleoside triphosphate hydrolases"/>
    <property type="match status" value="2"/>
</dbReference>
<dbReference type="GO" id="GO:0016887">
    <property type="term" value="F:ATP hydrolysis activity"/>
    <property type="evidence" value="ECO:0007669"/>
    <property type="project" value="RHEA"/>
</dbReference>
<sequence length="516" mass="58721">MQKLRSVFGLESFRTNQLEAITALLSGQDSMVLMPTGGGKSLCYQLPAVCEGGKTRGTIIVIGPLLALMQDQVAALQDKGVDVAFFNSEQTHEEVKDVCRRLVHPIKRQRPNLLYVTPEKLKHSSALMSILRQLYTEKHLKGYVLDEGHCAVKWGRDFRDAYRFLNCLRQDFPGIPIMALTATATAHVKHDLKHLLRIPHCVEFSQSMNRPNLNYEVRPKKKMVLQEIAQFIKESHARETGIIYAHSRKSCEEIAYKLREEHGLDARHFHAKVDSRDKAETLDSWKTDACQIIVATIAFGMGIDKSDVRFVIHHDLPGDLDGYYQETGRAGRDGQPADCILFYQYRDATIRQQQIRDNKDINETERAHQTDELRRVVQFCQNNVDCRRMQVLAYYGENFDIAICRNGCDNCRNPLDTEVEDVTETAVQIIQLAQSLITESGEWVTRNHLVDIIKGSAAQQIKAKGWNSQSLYGLGKDMSKERIERLVDRLETEGVFCQTTARNGGDWSQSYMQASI</sequence>
<dbReference type="GeneID" id="63821849"/>
<dbReference type="InParanoid" id="A0A165CWF0"/>
<comment type="catalytic activity">
    <reaction evidence="11">
        <text>ATP + H2O = ADP + phosphate + H(+)</text>
        <dbReference type="Rhea" id="RHEA:13065"/>
        <dbReference type="ChEBI" id="CHEBI:15377"/>
        <dbReference type="ChEBI" id="CHEBI:15378"/>
        <dbReference type="ChEBI" id="CHEBI:30616"/>
        <dbReference type="ChEBI" id="CHEBI:43474"/>
        <dbReference type="ChEBI" id="CHEBI:456216"/>
    </reaction>
</comment>
<dbReference type="Pfam" id="PF00270">
    <property type="entry name" value="DEAD"/>
    <property type="match status" value="1"/>
</dbReference>
<dbReference type="GO" id="GO:0005694">
    <property type="term" value="C:chromosome"/>
    <property type="evidence" value="ECO:0007669"/>
    <property type="project" value="TreeGrafter"/>
</dbReference>
<accession>A0A165CWF0</accession>
<dbReference type="EMBL" id="KV427643">
    <property type="protein sequence ID" value="KZT03577.1"/>
    <property type="molecule type" value="Genomic_DNA"/>
</dbReference>
<dbReference type="CDD" id="cd18794">
    <property type="entry name" value="SF2_C_RecQ"/>
    <property type="match status" value="1"/>
</dbReference>
<evidence type="ECO:0000256" key="3">
    <source>
        <dbReference type="ARBA" id="ARBA00022741"/>
    </source>
</evidence>
<dbReference type="GO" id="GO:0005634">
    <property type="term" value="C:nucleus"/>
    <property type="evidence" value="ECO:0007669"/>
    <property type="project" value="UniProtKB-SubCell"/>
</dbReference>
<evidence type="ECO:0000256" key="7">
    <source>
        <dbReference type="ARBA" id="ARBA00023125"/>
    </source>
</evidence>
<proteinExistence type="inferred from homology"/>
<keyword evidence="15" id="KW-1185">Reference proteome</keyword>
<evidence type="ECO:0000256" key="11">
    <source>
        <dbReference type="RuleBase" id="RU364117"/>
    </source>
</evidence>
<protein>
    <recommendedName>
        <fullName evidence="11">ATP-dependent DNA helicase</fullName>
        <ecNumber evidence="11">5.6.2.4</ecNumber>
    </recommendedName>
</protein>
<dbReference type="Gene3D" id="1.10.10.10">
    <property type="entry name" value="Winged helix-like DNA-binding domain superfamily/Winged helix DNA-binding domain"/>
    <property type="match status" value="1"/>
</dbReference>
<dbReference type="GO" id="GO:0006260">
    <property type="term" value="P:DNA replication"/>
    <property type="evidence" value="ECO:0007669"/>
    <property type="project" value="InterPro"/>
</dbReference>
<dbReference type="SMART" id="SM00490">
    <property type="entry name" value="HELICc"/>
    <property type="match status" value="1"/>
</dbReference>
<organism evidence="14 15">
    <name type="scientific">Laetiporus sulphureus 93-53</name>
    <dbReference type="NCBI Taxonomy" id="1314785"/>
    <lineage>
        <taxon>Eukaryota</taxon>
        <taxon>Fungi</taxon>
        <taxon>Dikarya</taxon>
        <taxon>Basidiomycota</taxon>
        <taxon>Agaricomycotina</taxon>
        <taxon>Agaricomycetes</taxon>
        <taxon>Polyporales</taxon>
        <taxon>Laetiporus</taxon>
    </lineage>
</organism>
<dbReference type="InterPro" id="IPR011545">
    <property type="entry name" value="DEAD/DEAH_box_helicase_dom"/>
</dbReference>
<dbReference type="AlphaFoldDB" id="A0A165CWF0"/>
<dbReference type="PROSITE" id="PS51194">
    <property type="entry name" value="HELICASE_CTER"/>
    <property type="match status" value="1"/>
</dbReference>
<dbReference type="InterPro" id="IPR014001">
    <property type="entry name" value="Helicase_ATP-bd"/>
</dbReference>
<dbReference type="GO" id="GO:0005737">
    <property type="term" value="C:cytoplasm"/>
    <property type="evidence" value="ECO:0007669"/>
    <property type="project" value="TreeGrafter"/>
</dbReference>
<dbReference type="NCBIfam" id="TIGR00614">
    <property type="entry name" value="recQ_fam"/>
    <property type="match status" value="1"/>
</dbReference>
<name>A0A165CWF0_9APHY</name>
<evidence type="ECO:0000313" key="14">
    <source>
        <dbReference type="EMBL" id="KZT03577.1"/>
    </source>
</evidence>
<dbReference type="Proteomes" id="UP000076871">
    <property type="component" value="Unassembled WGS sequence"/>
</dbReference>
<keyword evidence="9 11" id="KW-0539">Nucleus</keyword>
<dbReference type="FunFam" id="3.40.50.300:FF:000340">
    <property type="entry name" value="Bloom syndrome, RecQ helicase"/>
    <property type="match status" value="1"/>
</dbReference>
<dbReference type="CDD" id="cd17920">
    <property type="entry name" value="DEXHc_RecQ"/>
    <property type="match status" value="1"/>
</dbReference>
<dbReference type="Pfam" id="PF09382">
    <property type="entry name" value="RQC"/>
    <property type="match status" value="1"/>
</dbReference>
<dbReference type="InterPro" id="IPR004589">
    <property type="entry name" value="DNA_helicase_ATP-dep_RecQ"/>
</dbReference>